<evidence type="ECO:0000256" key="1">
    <source>
        <dbReference type="ARBA" id="ARBA00023002"/>
    </source>
</evidence>
<protein>
    <submittedName>
        <fullName evidence="4">Alcohol dehydrogenase</fullName>
    </submittedName>
</protein>
<dbReference type="Gene3D" id="3.40.50.720">
    <property type="entry name" value="NAD(P)-binding Rossmann-like Domain"/>
    <property type="match status" value="1"/>
</dbReference>
<dbReference type="InterPro" id="IPR036291">
    <property type="entry name" value="NAD(P)-bd_dom_sf"/>
</dbReference>
<sequence>MKQILCEKPQKLKLVQVQKPTIKNGYAIVKLKRIGVCGTDLHAYNGVQPYFTYPRVLGHELSGTIAEIEESEQELQIGDKVAIIPYNHCGDCLACKKGKTNCCQHLTVTGVHQDGGMQEYIAVPITHLMQVNDLSFDEAAIIEPLAIGAHAIRRAEVNEQDTIAVVGAGPIGLGIMLFAKKMGLNVIAIDINQHRLQLCREWLELEHTFNPLETSIDTLKEMTNGHMVDVVFDATGNKSSMEQSLHYIAFGGKVVFVGLVSDHIQFYNPDFHKKETTLLGSRNATKDDFIFVYESLKSREALDIEKYITHRACFEDTVSEFLKWLDPQENVIKAMIEL</sequence>
<dbReference type="Gene3D" id="3.90.180.10">
    <property type="entry name" value="Medium-chain alcohol dehydrogenases, catalytic domain"/>
    <property type="match status" value="1"/>
</dbReference>
<dbReference type="OrthoDB" id="9770238at2"/>
<dbReference type="AlphaFoldDB" id="A0A162D1D2"/>
<evidence type="ECO:0000313" key="4">
    <source>
        <dbReference type="EMBL" id="KYG27701.1"/>
    </source>
</evidence>
<accession>A0A162D1D2</accession>
<dbReference type="EMBL" id="LTAO01000036">
    <property type="protein sequence ID" value="KYG27701.1"/>
    <property type="molecule type" value="Genomic_DNA"/>
</dbReference>
<proteinExistence type="predicted"/>
<dbReference type="SUPFAM" id="SSF50129">
    <property type="entry name" value="GroES-like"/>
    <property type="match status" value="1"/>
</dbReference>
<dbReference type="InterPro" id="IPR011032">
    <property type="entry name" value="GroES-like_sf"/>
</dbReference>
<dbReference type="Pfam" id="PF00107">
    <property type="entry name" value="ADH_zinc_N"/>
    <property type="match status" value="1"/>
</dbReference>
<dbReference type="SUPFAM" id="SSF51735">
    <property type="entry name" value="NAD(P)-binding Rossmann-fold domains"/>
    <property type="match status" value="1"/>
</dbReference>
<dbReference type="Proteomes" id="UP000075806">
    <property type="component" value="Unassembled WGS sequence"/>
</dbReference>
<dbReference type="CDD" id="cd08261">
    <property type="entry name" value="Zn_ADH7"/>
    <property type="match status" value="1"/>
</dbReference>
<name>A0A162D1D2_9BACI</name>
<dbReference type="STRING" id="519424.AZF04_10960"/>
<dbReference type="PANTHER" id="PTHR43401">
    <property type="entry name" value="L-THREONINE 3-DEHYDROGENASE"/>
    <property type="match status" value="1"/>
</dbReference>
<feature type="domain" description="Alcohol dehydrogenase-like C-terminal" evidence="2">
    <location>
        <begin position="170"/>
        <end position="289"/>
    </location>
</feature>
<comment type="caution">
    <text evidence="4">The sequence shown here is derived from an EMBL/GenBank/DDBJ whole genome shotgun (WGS) entry which is preliminary data.</text>
</comment>
<reference evidence="4" key="1">
    <citation type="submission" date="2016-02" db="EMBL/GenBank/DDBJ databases">
        <title>Genome sequence of Bacillus trypoxylicola KCTC 13244(T).</title>
        <authorList>
            <person name="Jeong H."/>
            <person name="Park S.-H."/>
            <person name="Choi S.-K."/>
        </authorList>
    </citation>
    <scope>NUCLEOTIDE SEQUENCE [LARGE SCALE GENOMIC DNA]</scope>
    <source>
        <strain evidence="4">KCTC 13244</strain>
    </source>
</reference>
<organism evidence="4 5">
    <name type="scientific">Alkalihalobacillus trypoxylicola</name>
    <dbReference type="NCBI Taxonomy" id="519424"/>
    <lineage>
        <taxon>Bacteria</taxon>
        <taxon>Bacillati</taxon>
        <taxon>Bacillota</taxon>
        <taxon>Bacilli</taxon>
        <taxon>Bacillales</taxon>
        <taxon>Bacillaceae</taxon>
        <taxon>Alkalihalobacillus</taxon>
    </lineage>
</organism>
<dbReference type="InterPro" id="IPR013154">
    <property type="entry name" value="ADH-like_N"/>
</dbReference>
<dbReference type="Pfam" id="PF08240">
    <property type="entry name" value="ADH_N"/>
    <property type="match status" value="1"/>
</dbReference>
<keyword evidence="5" id="KW-1185">Reference proteome</keyword>
<evidence type="ECO:0000313" key="5">
    <source>
        <dbReference type="Proteomes" id="UP000075806"/>
    </source>
</evidence>
<dbReference type="GO" id="GO:0016491">
    <property type="term" value="F:oxidoreductase activity"/>
    <property type="evidence" value="ECO:0007669"/>
    <property type="project" value="UniProtKB-KW"/>
</dbReference>
<feature type="domain" description="Alcohol dehydrogenase-like N-terminal" evidence="3">
    <location>
        <begin position="24"/>
        <end position="132"/>
    </location>
</feature>
<dbReference type="PANTHER" id="PTHR43401:SF3">
    <property type="entry name" value="L-GALACTONATE-5-DEHYDROGENASE"/>
    <property type="match status" value="1"/>
</dbReference>
<evidence type="ECO:0000259" key="3">
    <source>
        <dbReference type="Pfam" id="PF08240"/>
    </source>
</evidence>
<dbReference type="InterPro" id="IPR013149">
    <property type="entry name" value="ADH-like_C"/>
</dbReference>
<evidence type="ECO:0000259" key="2">
    <source>
        <dbReference type="Pfam" id="PF00107"/>
    </source>
</evidence>
<keyword evidence="1" id="KW-0560">Oxidoreductase</keyword>
<dbReference type="InterPro" id="IPR050129">
    <property type="entry name" value="Zn_alcohol_dh"/>
</dbReference>
<gene>
    <name evidence="4" type="ORF">AZF04_10960</name>
</gene>
<dbReference type="RefSeq" id="WP_061949830.1">
    <property type="nucleotide sequence ID" value="NZ_LTAO01000036.1"/>
</dbReference>